<evidence type="ECO:0000256" key="1">
    <source>
        <dbReference type="ARBA" id="ARBA00022676"/>
    </source>
</evidence>
<dbReference type="Pfam" id="PF00534">
    <property type="entry name" value="Glycos_transf_1"/>
    <property type="match status" value="1"/>
</dbReference>
<keyword evidence="2" id="KW-0808">Transferase</keyword>
<evidence type="ECO:0000256" key="2">
    <source>
        <dbReference type="ARBA" id="ARBA00022679"/>
    </source>
</evidence>
<dbReference type="InterPro" id="IPR001296">
    <property type="entry name" value="Glyco_trans_1"/>
</dbReference>
<dbReference type="SUPFAM" id="SSF53756">
    <property type="entry name" value="UDP-Glycosyltransferase/glycogen phosphorylase"/>
    <property type="match status" value="1"/>
</dbReference>
<proteinExistence type="predicted"/>
<accession>A0ABW3QR42</accession>
<reference evidence="6" key="1">
    <citation type="journal article" date="2019" name="Int. J. Syst. Evol. Microbiol.">
        <title>The Global Catalogue of Microorganisms (GCM) 10K type strain sequencing project: providing services to taxonomists for standard genome sequencing and annotation.</title>
        <authorList>
            <consortium name="The Broad Institute Genomics Platform"/>
            <consortium name="The Broad Institute Genome Sequencing Center for Infectious Disease"/>
            <person name="Wu L."/>
            <person name="Ma J."/>
        </authorList>
    </citation>
    <scope>NUCLEOTIDE SEQUENCE [LARGE SCALE GENOMIC DNA]</scope>
    <source>
        <strain evidence="6">CCUG 60214</strain>
    </source>
</reference>
<gene>
    <name evidence="5" type="ORF">ACFQ3T_09220</name>
</gene>
<evidence type="ECO:0000313" key="6">
    <source>
        <dbReference type="Proteomes" id="UP001597168"/>
    </source>
</evidence>
<dbReference type="Pfam" id="PF13439">
    <property type="entry name" value="Glyco_transf_4"/>
    <property type="match status" value="1"/>
</dbReference>
<name>A0ABW3QR42_9PSEU</name>
<comment type="caution">
    <text evidence="5">The sequence shown here is derived from an EMBL/GenBank/DDBJ whole genome shotgun (WGS) entry which is preliminary data.</text>
</comment>
<dbReference type="InterPro" id="IPR028098">
    <property type="entry name" value="Glyco_trans_4-like_N"/>
</dbReference>
<dbReference type="PANTHER" id="PTHR12526:SF595">
    <property type="entry name" value="BLL5217 PROTEIN"/>
    <property type="match status" value="1"/>
</dbReference>
<feature type="domain" description="Glycosyl transferase family 1" evidence="3">
    <location>
        <begin position="165"/>
        <end position="303"/>
    </location>
</feature>
<dbReference type="EMBL" id="JBHTLK010000032">
    <property type="protein sequence ID" value="MFD1147303.1"/>
    <property type="molecule type" value="Genomic_DNA"/>
</dbReference>
<dbReference type="Proteomes" id="UP001597168">
    <property type="component" value="Unassembled WGS sequence"/>
</dbReference>
<dbReference type="RefSeq" id="WP_380722321.1">
    <property type="nucleotide sequence ID" value="NZ_JBHTLK010000032.1"/>
</dbReference>
<evidence type="ECO:0000259" key="3">
    <source>
        <dbReference type="Pfam" id="PF00534"/>
    </source>
</evidence>
<keyword evidence="6" id="KW-1185">Reference proteome</keyword>
<feature type="domain" description="Glycosyltransferase subfamily 4-like N-terminal" evidence="4">
    <location>
        <begin position="18"/>
        <end position="160"/>
    </location>
</feature>
<evidence type="ECO:0000313" key="5">
    <source>
        <dbReference type="EMBL" id="MFD1147303.1"/>
    </source>
</evidence>
<evidence type="ECO:0000259" key="4">
    <source>
        <dbReference type="Pfam" id="PF13439"/>
    </source>
</evidence>
<dbReference type="CDD" id="cd03802">
    <property type="entry name" value="GT4_AviGT4-like"/>
    <property type="match status" value="1"/>
</dbReference>
<dbReference type="PANTHER" id="PTHR12526">
    <property type="entry name" value="GLYCOSYLTRANSFERASE"/>
    <property type="match status" value="1"/>
</dbReference>
<sequence>MKVGLLAPPWIPVPPPSYGGIETVVDCLARGLTKAGHDVVVFTVGESEVPVPTRSVRDRAAGDRIGFGEVELSHAAWAYDCLADRDVVHDHTQIGPLWAVAAGRDRVVTTCHGPLAGDLRHVYGFYGSRLPVVAISHDQAARAPDVRVHSVIHHGVDPERFPSGRGDGGYLLFLGRMTPDKGAREAIEIARTCHRPLKIAAKMREATEFAYFHDEVEPLLGGDVEYVGEADVDDKLRLLADASALLNPIRWAEPFGLVMIEALACGTPVLTYATGSAPEIVEHGVTGFVCADHAELVAAVDRVDRLRREDCRAAVSEYFSTERMVADHIRLYETVRGEG</sequence>
<keyword evidence="1" id="KW-0328">Glycosyltransferase</keyword>
<organism evidence="5 6">
    <name type="scientific">Saccharothrix hoggarensis</name>
    <dbReference type="NCBI Taxonomy" id="913853"/>
    <lineage>
        <taxon>Bacteria</taxon>
        <taxon>Bacillati</taxon>
        <taxon>Actinomycetota</taxon>
        <taxon>Actinomycetes</taxon>
        <taxon>Pseudonocardiales</taxon>
        <taxon>Pseudonocardiaceae</taxon>
        <taxon>Saccharothrix</taxon>
    </lineage>
</organism>
<dbReference type="Gene3D" id="3.40.50.2000">
    <property type="entry name" value="Glycogen Phosphorylase B"/>
    <property type="match status" value="2"/>
</dbReference>
<protein>
    <submittedName>
        <fullName evidence="5">Glycosyltransferase family 4 protein</fullName>
    </submittedName>
</protein>